<evidence type="ECO:0008006" key="2">
    <source>
        <dbReference type="Google" id="ProtNLM"/>
    </source>
</evidence>
<dbReference type="GO" id="GO:0016020">
    <property type="term" value="C:membrane"/>
    <property type="evidence" value="ECO:0007669"/>
    <property type="project" value="UniProtKB-SubCell"/>
</dbReference>
<protein>
    <recommendedName>
        <fullName evidence="2">Exo-alpha-sialidase</fullName>
    </recommendedName>
</protein>
<reference evidence="1" key="1">
    <citation type="journal article" date="2014" name="Genome Biol. Evol.">
        <title>Pangenome evidence for extensive interdomain horizontal transfer affecting lineage core and shell genes in uncultured planktonic thaumarchaeota and euryarchaeota.</title>
        <authorList>
            <person name="Deschamps P."/>
            <person name="Zivanovic Y."/>
            <person name="Moreira D."/>
            <person name="Rodriguez-Valera F."/>
            <person name="Lopez-Garcia P."/>
        </authorList>
    </citation>
    <scope>NUCLEOTIDE SEQUENCE</scope>
</reference>
<proteinExistence type="predicted"/>
<dbReference type="CDD" id="cd15482">
    <property type="entry name" value="Sialidase_non-viral"/>
    <property type="match status" value="1"/>
</dbReference>
<dbReference type="Gene3D" id="2.120.10.10">
    <property type="match status" value="1"/>
</dbReference>
<name>A0A075GTX8_9EURY</name>
<dbReference type="InterPro" id="IPR036278">
    <property type="entry name" value="Sialidase_sf"/>
</dbReference>
<dbReference type="EMBL" id="KF900733">
    <property type="protein sequence ID" value="AIF05223.1"/>
    <property type="molecule type" value="Genomic_DNA"/>
</dbReference>
<dbReference type="InterPro" id="IPR026371">
    <property type="entry name" value="PGF_CTERM"/>
</dbReference>
<accession>A0A075GTX8</accession>
<evidence type="ECO:0000313" key="1">
    <source>
        <dbReference type="EMBL" id="AIF05223.1"/>
    </source>
</evidence>
<sequence length="433" mass="47279">MALACLFLLIPASQAVSVTENTEDLQVWPMVKSEGAVSHVIWIQKAGGWSGTSDVMYSRTTDTENWSAPLRLNPLEGHVKANYQQQHPALAVSGDEIRVFWVSNAVSPNQIDSAYSHDGGLTWEVGGFVYDMDDEHHLTNFLEAEFDTEGRLHLLWQDTRGHTELRQMVLVSSSDGGVNWTSPAVVDPFNTGNVEYPEGGYACECCRHSFVATEGGGVDIVYRHVDRFPSNETWYMYTAYLHWEVGNQPLIPTMVGEIWVTGGRICPENGPDIVRTGDGLAVLWGHAGKTYLAYDNGSGFGEQVPLGLGIVPSLGYVGGYLHYAYHDGDSVLRVLRVEDGGSVEVLNSSAGTQRFASVGIGVVLFQDYLNESWEIASQSFEIPEQEAAMVEDDEGLPGFGPLATLIALIGAAGARSLRTRGRLIGFKQRPSDS</sequence>
<dbReference type="SUPFAM" id="SSF50939">
    <property type="entry name" value="Sialidases"/>
    <property type="match status" value="1"/>
</dbReference>
<dbReference type="AlphaFoldDB" id="A0A075GTX8"/>
<organism evidence="1">
    <name type="scientific">uncultured marine group II/III euryarchaeote KM3_181_C06</name>
    <dbReference type="NCBI Taxonomy" id="1457944"/>
    <lineage>
        <taxon>Archaea</taxon>
        <taxon>Methanobacteriati</taxon>
        <taxon>Methanobacteriota</taxon>
        <taxon>environmental samples</taxon>
    </lineage>
</organism>
<dbReference type="NCBIfam" id="TIGR04126">
    <property type="entry name" value="PGF_CTERM"/>
    <property type="match status" value="1"/>
</dbReference>